<gene>
    <name evidence="2" type="ORF">EYC80_000150</name>
</gene>
<evidence type="ECO:0000256" key="1">
    <source>
        <dbReference type="SAM" id="MobiDB-lite"/>
    </source>
</evidence>
<feature type="region of interest" description="Disordered" evidence="1">
    <location>
        <begin position="141"/>
        <end position="178"/>
    </location>
</feature>
<dbReference type="EMBL" id="VIGI01000005">
    <property type="protein sequence ID" value="KAB8299906.1"/>
    <property type="molecule type" value="Genomic_DNA"/>
</dbReference>
<feature type="region of interest" description="Disordered" evidence="1">
    <location>
        <begin position="1"/>
        <end position="126"/>
    </location>
</feature>
<feature type="compositionally biased region" description="Polar residues" evidence="1">
    <location>
        <begin position="91"/>
        <end position="104"/>
    </location>
</feature>
<reference evidence="2 3" key="1">
    <citation type="submission" date="2019-06" db="EMBL/GenBank/DDBJ databases">
        <title>Genome Sequence of the Brown Rot Fungal Pathogen Monilinia laxa.</title>
        <authorList>
            <person name="De Miccolis Angelini R.M."/>
            <person name="Landi L."/>
            <person name="Abate D."/>
            <person name="Pollastro S."/>
            <person name="Romanazzi G."/>
            <person name="Faretra F."/>
        </authorList>
    </citation>
    <scope>NUCLEOTIDE SEQUENCE [LARGE SCALE GENOMIC DNA]</scope>
    <source>
        <strain evidence="2 3">Mlax316</strain>
    </source>
</reference>
<feature type="region of interest" description="Disordered" evidence="1">
    <location>
        <begin position="193"/>
        <end position="216"/>
    </location>
</feature>
<feature type="region of interest" description="Disordered" evidence="1">
    <location>
        <begin position="361"/>
        <end position="385"/>
    </location>
</feature>
<feature type="compositionally biased region" description="Polar residues" evidence="1">
    <location>
        <begin position="148"/>
        <end position="167"/>
    </location>
</feature>
<protein>
    <submittedName>
        <fullName evidence="2">Uncharacterized protein</fullName>
    </submittedName>
</protein>
<feature type="compositionally biased region" description="Polar residues" evidence="1">
    <location>
        <begin position="68"/>
        <end position="84"/>
    </location>
</feature>
<sequence length="385" mass="41962">MDDSHRRRRQNEPPFAAQDPRYAQDQSQGRGIPMSMSDRYRSAATAASPSMNRGVGPTPPYNAGYYNDPSSTPSFPTGIPSNPLQYPPTYPSDQRQQQSFSDYNTGIMYPNVTQQNPQNNGYDSQQFPRQPAAMQMLPDVAAPYLPNDPSNTPGTQQYASSNSSTPYQHQQQQQSPGDRATLISQAYPSNVGLGGMTQTSATADNMDTGNLQGQGAGGMEEAYSIYQTALKQIFKNIIDLRLSEASSSLLEVSEWLLGHVAELGLTVDEVALHGDRVRLWNEFNAAWLGIFTRQQDFLQSGQRTQPPQTLMSLEAIGKMGTNLTRLCDSVEKYGLVDYQYGVGEAQIMDILLSCQKAQEDFEASGTSGGGPSSSNGNSNVGRAPP</sequence>
<keyword evidence="3" id="KW-1185">Reference proteome</keyword>
<organism evidence="2 3">
    <name type="scientific">Monilinia laxa</name>
    <name type="common">Brown rot fungus</name>
    <name type="synonym">Sclerotinia laxa</name>
    <dbReference type="NCBI Taxonomy" id="61186"/>
    <lineage>
        <taxon>Eukaryota</taxon>
        <taxon>Fungi</taxon>
        <taxon>Dikarya</taxon>
        <taxon>Ascomycota</taxon>
        <taxon>Pezizomycotina</taxon>
        <taxon>Leotiomycetes</taxon>
        <taxon>Helotiales</taxon>
        <taxon>Sclerotiniaceae</taxon>
        <taxon>Monilinia</taxon>
    </lineage>
</organism>
<dbReference type="AlphaFoldDB" id="A0A5N6K9P0"/>
<dbReference type="OrthoDB" id="5552418at2759"/>
<proteinExistence type="predicted"/>
<evidence type="ECO:0000313" key="3">
    <source>
        <dbReference type="Proteomes" id="UP000326757"/>
    </source>
</evidence>
<evidence type="ECO:0000313" key="2">
    <source>
        <dbReference type="EMBL" id="KAB8299906.1"/>
    </source>
</evidence>
<feature type="compositionally biased region" description="Polar residues" evidence="1">
    <location>
        <begin position="111"/>
        <end position="126"/>
    </location>
</feature>
<feature type="compositionally biased region" description="Low complexity" evidence="1">
    <location>
        <begin position="372"/>
        <end position="385"/>
    </location>
</feature>
<feature type="compositionally biased region" description="Polar residues" evidence="1">
    <location>
        <begin position="196"/>
        <end position="211"/>
    </location>
</feature>
<name>A0A5N6K9P0_MONLA</name>
<accession>A0A5N6K9P0</accession>
<dbReference type="Proteomes" id="UP000326757">
    <property type="component" value="Unassembled WGS sequence"/>
</dbReference>
<comment type="caution">
    <text evidence="2">The sequence shown here is derived from an EMBL/GenBank/DDBJ whole genome shotgun (WGS) entry which is preliminary data.</text>
</comment>